<dbReference type="Proteomes" id="UP000249819">
    <property type="component" value="Unassembled WGS sequence"/>
</dbReference>
<sequence>MGTVRNILEAKGHAVYAIRPDKTVYEAIQMLVEHNVGALTVVDENDNFLGIFSERDYARRVILKGRSSKETAISEIMTEHPITVTEDTSIEDCMVKMTDKHIRHLPVVNAQQRLIGLVSIGDVVKYIIDDQKYIITSLEGYINGSRT</sequence>
<dbReference type="PROSITE" id="PS51371">
    <property type="entry name" value="CBS"/>
    <property type="match status" value="2"/>
</dbReference>
<dbReference type="SMART" id="SM00116">
    <property type="entry name" value="CBS"/>
    <property type="match status" value="2"/>
</dbReference>
<dbReference type="InterPro" id="IPR044725">
    <property type="entry name" value="CBSX3_CBS_dom"/>
</dbReference>
<feature type="domain" description="CBS" evidence="3">
    <location>
        <begin position="9"/>
        <end position="68"/>
    </location>
</feature>
<dbReference type="PANTHER" id="PTHR43080:SF2">
    <property type="entry name" value="CBS DOMAIN-CONTAINING PROTEIN"/>
    <property type="match status" value="1"/>
</dbReference>
<dbReference type="InterPro" id="IPR046342">
    <property type="entry name" value="CBS_dom_sf"/>
</dbReference>
<dbReference type="RefSeq" id="WP_111592663.1">
    <property type="nucleotide sequence ID" value="NZ_QLMA01000004.1"/>
</dbReference>
<organism evidence="4 5">
    <name type="scientific">Chitinophaga dinghuensis</name>
    <dbReference type="NCBI Taxonomy" id="1539050"/>
    <lineage>
        <taxon>Bacteria</taxon>
        <taxon>Pseudomonadati</taxon>
        <taxon>Bacteroidota</taxon>
        <taxon>Chitinophagia</taxon>
        <taxon>Chitinophagales</taxon>
        <taxon>Chitinophagaceae</taxon>
        <taxon>Chitinophaga</taxon>
    </lineage>
</organism>
<reference evidence="4 5" key="1">
    <citation type="submission" date="2018-06" db="EMBL/GenBank/DDBJ databases">
        <title>Genomic Encyclopedia of Archaeal and Bacterial Type Strains, Phase II (KMG-II): from individual species to whole genera.</title>
        <authorList>
            <person name="Goeker M."/>
        </authorList>
    </citation>
    <scope>NUCLEOTIDE SEQUENCE [LARGE SCALE GENOMIC DNA]</scope>
    <source>
        <strain evidence="4 5">DSM 29821</strain>
    </source>
</reference>
<gene>
    <name evidence="4" type="ORF">CLV59_104344</name>
</gene>
<dbReference type="Gene3D" id="3.10.580.10">
    <property type="entry name" value="CBS-domain"/>
    <property type="match status" value="1"/>
</dbReference>
<protein>
    <submittedName>
        <fullName evidence="4">CBS domain protein</fullName>
    </submittedName>
</protein>
<evidence type="ECO:0000313" key="4">
    <source>
        <dbReference type="EMBL" id="RAJ82119.1"/>
    </source>
</evidence>
<dbReference type="OrthoDB" id="9802114at2"/>
<evidence type="ECO:0000256" key="2">
    <source>
        <dbReference type="PROSITE-ProRule" id="PRU00703"/>
    </source>
</evidence>
<dbReference type="CDD" id="cd04623">
    <property type="entry name" value="CBS_pair_bac_euk"/>
    <property type="match status" value="1"/>
</dbReference>
<dbReference type="SUPFAM" id="SSF54631">
    <property type="entry name" value="CBS-domain pair"/>
    <property type="match status" value="1"/>
</dbReference>
<feature type="domain" description="CBS" evidence="3">
    <location>
        <begin position="77"/>
        <end position="134"/>
    </location>
</feature>
<name>A0A327VYR6_9BACT</name>
<dbReference type="PANTHER" id="PTHR43080">
    <property type="entry name" value="CBS DOMAIN-CONTAINING PROTEIN CBSX3, MITOCHONDRIAL"/>
    <property type="match status" value="1"/>
</dbReference>
<dbReference type="Pfam" id="PF00571">
    <property type="entry name" value="CBS"/>
    <property type="match status" value="2"/>
</dbReference>
<evidence type="ECO:0000259" key="3">
    <source>
        <dbReference type="PROSITE" id="PS51371"/>
    </source>
</evidence>
<evidence type="ECO:0000313" key="5">
    <source>
        <dbReference type="Proteomes" id="UP000249819"/>
    </source>
</evidence>
<dbReference type="InterPro" id="IPR051257">
    <property type="entry name" value="Diverse_CBS-Domain"/>
</dbReference>
<evidence type="ECO:0000256" key="1">
    <source>
        <dbReference type="ARBA" id="ARBA00023122"/>
    </source>
</evidence>
<proteinExistence type="predicted"/>
<comment type="caution">
    <text evidence="4">The sequence shown here is derived from an EMBL/GenBank/DDBJ whole genome shotgun (WGS) entry which is preliminary data.</text>
</comment>
<keyword evidence="1 2" id="KW-0129">CBS domain</keyword>
<dbReference type="AlphaFoldDB" id="A0A327VYR6"/>
<keyword evidence="5" id="KW-1185">Reference proteome</keyword>
<dbReference type="InterPro" id="IPR000644">
    <property type="entry name" value="CBS_dom"/>
</dbReference>
<accession>A0A327VYR6</accession>
<dbReference type="EMBL" id="QLMA01000004">
    <property type="protein sequence ID" value="RAJ82119.1"/>
    <property type="molecule type" value="Genomic_DNA"/>
</dbReference>